<keyword evidence="5" id="KW-0378">Hydrolase</keyword>
<evidence type="ECO:0000256" key="2">
    <source>
        <dbReference type="ARBA" id="ARBA00022649"/>
    </source>
</evidence>
<reference evidence="9 10" key="1">
    <citation type="submission" date="2016-10" db="EMBL/GenBank/DDBJ databases">
        <authorList>
            <person name="Varghese N."/>
            <person name="Submissions S."/>
        </authorList>
    </citation>
    <scope>NUCLEOTIDE SEQUENCE [LARGE SCALE GENOMIC DNA]</scope>
    <source>
        <strain evidence="9 10">DSM 21822</strain>
    </source>
</reference>
<dbReference type="Pfam" id="PF01850">
    <property type="entry name" value="PIN"/>
    <property type="match status" value="1"/>
</dbReference>
<dbReference type="GO" id="GO:0016787">
    <property type="term" value="F:hydrolase activity"/>
    <property type="evidence" value="ECO:0007669"/>
    <property type="project" value="UniProtKB-KW"/>
</dbReference>
<dbReference type="PANTHER" id="PTHR33653">
    <property type="entry name" value="RIBONUCLEASE VAPC2"/>
    <property type="match status" value="1"/>
</dbReference>
<dbReference type="InterPro" id="IPR029060">
    <property type="entry name" value="PIN-like_dom_sf"/>
</dbReference>
<dbReference type="InterPro" id="IPR050556">
    <property type="entry name" value="Type_II_TA_system_RNase"/>
</dbReference>
<feature type="domain" description="PIN" evidence="8">
    <location>
        <begin position="2"/>
        <end position="129"/>
    </location>
</feature>
<accession>A0A1I3XD91</accession>
<dbReference type="SUPFAM" id="SSF88723">
    <property type="entry name" value="PIN domain-like"/>
    <property type="match status" value="1"/>
</dbReference>
<dbReference type="RefSeq" id="WP_149759444.1">
    <property type="nucleotide sequence ID" value="NZ_BSPE01000008.1"/>
</dbReference>
<gene>
    <name evidence="9" type="ORF">SAMN04488498_103143</name>
</gene>
<protein>
    <recommendedName>
        <fullName evidence="8">PIN domain-containing protein</fullName>
    </recommendedName>
</protein>
<keyword evidence="4" id="KW-0479">Metal-binding</keyword>
<sequence>MIILDTNVISALMRPEMNTSIVEWVDAKPSSGLWTTSITLLEIRSGLLFMPEGKRRVALMAGFDQLLRGLLAGRVLPFDGPSAEHAARVDLLQQRRGNNIGIGDIQIAGIALAQNATLATRNLKDFDNLDISLLNPWAD</sequence>
<evidence type="ECO:0000256" key="6">
    <source>
        <dbReference type="ARBA" id="ARBA00022842"/>
    </source>
</evidence>
<keyword evidence="6" id="KW-0460">Magnesium</keyword>
<dbReference type="Proteomes" id="UP000323300">
    <property type="component" value="Unassembled WGS sequence"/>
</dbReference>
<name>A0A1I3XD91_9HYPH</name>
<keyword evidence="10" id="KW-1185">Reference proteome</keyword>
<dbReference type="Gene3D" id="3.40.50.1010">
    <property type="entry name" value="5'-nuclease"/>
    <property type="match status" value="1"/>
</dbReference>
<dbReference type="GO" id="GO:0046872">
    <property type="term" value="F:metal ion binding"/>
    <property type="evidence" value="ECO:0007669"/>
    <property type="project" value="UniProtKB-KW"/>
</dbReference>
<dbReference type="PANTHER" id="PTHR33653:SF1">
    <property type="entry name" value="RIBONUCLEASE VAPC2"/>
    <property type="match status" value="1"/>
</dbReference>
<dbReference type="GO" id="GO:0004518">
    <property type="term" value="F:nuclease activity"/>
    <property type="evidence" value="ECO:0007669"/>
    <property type="project" value="UniProtKB-KW"/>
</dbReference>
<keyword evidence="3" id="KW-0540">Nuclease</keyword>
<comment type="similarity">
    <text evidence="7">Belongs to the PINc/VapC protein family.</text>
</comment>
<dbReference type="AlphaFoldDB" id="A0A1I3XD91"/>
<evidence type="ECO:0000256" key="1">
    <source>
        <dbReference type="ARBA" id="ARBA00001946"/>
    </source>
</evidence>
<keyword evidence="2" id="KW-1277">Toxin-antitoxin system</keyword>
<comment type="cofactor">
    <cofactor evidence="1">
        <name>Mg(2+)</name>
        <dbReference type="ChEBI" id="CHEBI:18420"/>
    </cofactor>
</comment>
<evidence type="ECO:0000313" key="9">
    <source>
        <dbReference type="EMBL" id="SFK17319.1"/>
    </source>
</evidence>
<evidence type="ECO:0000313" key="10">
    <source>
        <dbReference type="Proteomes" id="UP000323300"/>
    </source>
</evidence>
<organism evidence="9 10">
    <name type="scientific">Neomesorhizobium albiziae</name>
    <dbReference type="NCBI Taxonomy" id="335020"/>
    <lineage>
        <taxon>Bacteria</taxon>
        <taxon>Pseudomonadati</taxon>
        <taxon>Pseudomonadota</taxon>
        <taxon>Alphaproteobacteria</taxon>
        <taxon>Hyphomicrobiales</taxon>
        <taxon>Phyllobacteriaceae</taxon>
        <taxon>Neomesorhizobium</taxon>
    </lineage>
</organism>
<dbReference type="CDD" id="cd18731">
    <property type="entry name" value="PIN_NgFitB-like"/>
    <property type="match status" value="1"/>
</dbReference>
<evidence type="ECO:0000256" key="5">
    <source>
        <dbReference type="ARBA" id="ARBA00022801"/>
    </source>
</evidence>
<evidence type="ECO:0000256" key="4">
    <source>
        <dbReference type="ARBA" id="ARBA00022723"/>
    </source>
</evidence>
<dbReference type="InterPro" id="IPR002716">
    <property type="entry name" value="PIN_dom"/>
</dbReference>
<dbReference type="EMBL" id="FOSL01000003">
    <property type="protein sequence ID" value="SFK17319.1"/>
    <property type="molecule type" value="Genomic_DNA"/>
</dbReference>
<evidence type="ECO:0000259" key="8">
    <source>
        <dbReference type="Pfam" id="PF01850"/>
    </source>
</evidence>
<dbReference type="OrthoDB" id="5458135at2"/>
<proteinExistence type="inferred from homology"/>
<evidence type="ECO:0000256" key="3">
    <source>
        <dbReference type="ARBA" id="ARBA00022722"/>
    </source>
</evidence>
<evidence type="ECO:0000256" key="7">
    <source>
        <dbReference type="ARBA" id="ARBA00038093"/>
    </source>
</evidence>